<gene>
    <name evidence="3" type="ORF">GCM10009854_00930</name>
</gene>
<reference evidence="3 4" key="1">
    <citation type="journal article" date="2019" name="Int. J. Syst. Evol. Microbiol.">
        <title>The Global Catalogue of Microorganisms (GCM) 10K type strain sequencing project: providing services to taxonomists for standard genome sequencing and annotation.</title>
        <authorList>
            <consortium name="The Broad Institute Genomics Platform"/>
            <consortium name="The Broad Institute Genome Sequencing Center for Infectious Disease"/>
            <person name="Wu L."/>
            <person name="Ma J."/>
        </authorList>
    </citation>
    <scope>NUCLEOTIDE SEQUENCE [LARGE SCALE GENOMIC DNA]</scope>
    <source>
        <strain evidence="3 4">JCM 16221</strain>
    </source>
</reference>
<accession>A0ABN3FH83</accession>
<feature type="transmembrane region" description="Helical" evidence="1">
    <location>
        <begin position="69"/>
        <end position="88"/>
    </location>
</feature>
<comment type="subcellular location">
    <subcellularLocation>
        <location evidence="1">Cell membrane</location>
        <topology evidence="1">Multi-pass membrane protein</topology>
    </subcellularLocation>
</comment>
<evidence type="ECO:0000256" key="1">
    <source>
        <dbReference type="RuleBase" id="RU004429"/>
    </source>
</evidence>
<feature type="region of interest" description="Disordered" evidence="2">
    <location>
        <begin position="187"/>
        <end position="208"/>
    </location>
</feature>
<dbReference type="InterPro" id="IPR042106">
    <property type="entry name" value="Nuo/plastoQ_OxRdtase_6_NuoJ"/>
</dbReference>
<feature type="region of interest" description="Disordered" evidence="2">
    <location>
        <begin position="262"/>
        <end position="331"/>
    </location>
</feature>
<sequence>MSTGFVLAQQGDVVGTGETALFWILGPLSLVGALGMVFARNAVHSALWLVLTMLSLGVLYMGQSAQFLGFTQIIVYTGAIMMLFLFVLMMVGRDSSDSVVEVLRGQRLWAALGGIGLAVLLVAGLARSLTEVTAAAPLDPWSPAGGGAGGLGNLIFTDYLFPFELTSALLITASIGAMVLAYGGKGRGPRLSQKERANARFRSARSSPLPGPGVYATANSVAVPALLPDGSVAPESLSDLLENLPAEELAEERRAIADEEVVRGAEQPDAHALVESSEPPAAEHTGGKSGEQPEVPGGPGLSARANANGNNGSGHGDGSGDGSEHVEEVHR</sequence>
<comment type="similarity">
    <text evidence="1">Belongs to the complex I subunit 6 family.</text>
</comment>
<dbReference type="EMBL" id="BAAARA010000001">
    <property type="protein sequence ID" value="GAA2329972.1"/>
    <property type="molecule type" value="Genomic_DNA"/>
</dbReference>
<comment type="function">
    <text evidence="1">NDH-1 shuttles electrons from NADH, via FMN and iron-sulfur (Fe-S) centers, to quinones in the respiratory chain. Couples the redox reaction to proton translocation (for every two electrons transferred, four hydrogen ions are translocated across the cytoplasmic membrane), and thus conserves the redox energy in a proton gradient.</text>
</comment>
<dbReference type="Gene3D" id="1.20.120.1200">
    <property type="entry name" value="NADH-ubiquinone/plastoquinone oxidoreductase chain 6, subunit NuoJ"/>
    <property type="match status" value="1"/>
</dbReference>
<protein>
    <recommendedName>
        <fullName evidence="1">NADH-quinone oxidoreductase subunit J</fullName>
        <ecNumber evidence="1">7.1.1.-</ecNumber>
    </recommendedName>
</protein>
<feature type="compositionally biased region" description="Gly residues" evidence="2">
    <location>
        <begin position="311"/>
        <end position="321"/>
    </location>
</feature>
<organism evidence="3 4">
    <name type="scientific">Saccharopolyspora halophila</name>
    <dbReference type="NCBI Taxonomy" id="405551"/>
    <lineage>
        <taxon>Bacteria</taxon>
        <taxon>Bacillati</taxon>
        <taxon>Actinomycetota</taxon>
        <taxon>Actinomycetes</taxon>
        <taxon>Pseudonocardiales</taxon>
        <taxon>Pseudonocardiaceae</taxon>
        <taxon>Saccharopolyspora</taxon>
    </lineage>
</organism>
<feature type="transmembrane region" description="Helical" evidence="1">
    <location>
        <begin position="46"/>
        <end position="63"/>
    </location>
</feature>
<dbReference type="InterPro" id="IPR001457">
    <property type="entry name" value="NADH_UbQ/plastoQ_OxRdtase_su6"/>
</dbReference>
<proteinExistence type="inferred from homology"/>
<dbReference type="Proteomes" id="UP001501218">
    <property type="component" value="Unassembled WGS sequence"/>
</dbReference>
<keyword evidence="1" id="KW-0874">Quinone</keyword>
<keyword evidence="1" id="KW-1133">Transmembrane helix</keyword>
<dbReference type="NCBIfam" id="NF005165">
    <property type="entry name" value="PRK06638.1-5"/>
    <property type="match status" value="1"/>
</dbReference>
<dbReference type="RefSeq" id="WP_344125206.1">
    <property type="nucleotide sequence ID" value="NZ_BAAARA010000001.1"/>
</dbReference>
<keyword evidence="1" id="KW-0520">NAD</keyword>
<comment type="catalytic activity">
    <reaction evidence="1">
        <text>a quinone + NADH + 5 H(+)(in) = a quinol + NAD(+) + 4 H(+)(out)</text>
        <dbReference type="Rhea" id="RHEA:57888"/>
        <dbReference type="ChEBI" id="CHEBI:15378"/>
        <dbReference type="ChEBI" id="CHEBI:24646"/>
        <dbReference type="ChEBI" id="CHEBI:57540"/>
        <dbReference type="ChEBI" id="CHEBI:57945"/>
        <dbReference type="ChEBI" id="CHEBI:132124"/>
    </reaction>
</comment>
<feature type="transmembrane region" description="Helical" evidence="1">
    <location>
        <begin position="20"/>
        <end position="39"/>
    </location>
</feature>
<dbReference type="EC" id="7.1.1.-" evidence="1"/>
<evidence type="ECO:0000313" key="3">
    <source>
        <dbReference type="EMBL" id="GAA2329972.1"/>
    </source>
</evidence>
<dbReference type="PANTHER" id="PTHR33269">
    <property type="entry name" value="NADH-UBIQUINONE OXIDOREDUCTASE CHAIN 6"/>
    <property type="match status" value="1"/>
</dbReference>
<keyword evidence="1" id="KW-0472">Membrane</keyword>
<evidence type="ECO:0000256" key="2">
    <source>
        <dbReference type="SAM" id="MobiDB-lite"/>
    </source>
</evidence>
<feature type="transmembrane region" description="Helical" evidence="1">
    <location>
        <begin position="159"/>
        <end position="182"/>
    </location>
</feature>
<comment type="caution">
    <text evidence="3">The sequence shown here is derived from an EMBL/GenBank/DDBJ whole genome shotgun (WGS) entry which is preliminary data.</text>
</comment>
<dbReference type="PANTHER" id="PTHR33269:SF19">
    <property type="entry name" value="NADH-QUINONE OXIDOREDUCTASE SUBUNIT J"/>
    <property type="match status" value="1"/>
</dbReference>
<dbReference type="Pfam" id="PF00499">
    <property type="entry name" value="Oxidored_q3"/>
    <property type="match status" value="1"/>
</dbReference>
<feature type="compositionally biased region" description="Basic and acidic residues" evidence="2">
    <location>
        <begin position="322"/>
        <end position="331"/>
    </location>
</feature>
<feature type="transmembrane region" description="Helical" evidence="1">
    <location>
        <begin position="108"/>
        <end position="129"/>
    </location>
</feature>
<keyword evidence="4" id="KW-1185">Reference proteome</keyword>
<keyword evidence="1" id="KW-1003">Cell membrane</keyword>
<keyword evidence="1" id="KW-0812">Transmembrane</keyword>
<evidence type="ECO:0000313" key="4">
    <source>
        <dbReference type="Proteomes" id="UP001501218"/>
    </source>
</evidence>
<name>A0ABN3FH83_9PSEU</name>